<evidence type="ECO:0000256" key="2">
    <source>
        <dbReference type="PROSITE-ProRule" id="PRU01161"/>
    </source>
</evidence>
<comment type="caution">
    <text evidence="4">The sequence shown here is derived from an EMBL/GenBank/DDBJ whole genome shotgun (WGS) entry which is preliminary data.</text>
</comment>
<keyword evidence="2" id="KW-0442">Lipid degradation</keyword>
<keyword evidence="2" id="KW-0378">Hydrolase</keyword>
<evidence type="ECO:0000313" key="4">
    <source>
        <dbReference type="EMBL" id="KGH12733.1"/>
    </source>
</evidence>
<dbReference type="PANTHER" id="PTHR24138">
    <property type="entry name" value="INTRACELLLAR PHOSPHOLIPASE A FAMILY"/>
    <property type="match status" value="1"/>
</dbReference>
<dbReference type="RefSeq" id="WP_034396029.1">
    <property type="nucleotide sequence ID" value="NZ_AWTO01000183.1"/>
</dbReference>
<dbReference type="Proteomes" id="UP000029549">
    <property type="component" value="Unassembled WGS sequence"/>
</dbReference>
<feature type="active site" description="Proton acceptor" evidence="2">
    <location>
        <position position="179"/>
    </location>
</feature>
<dbReference type="InterPro" id="IPR047156">
    <property type="entry name" value="Teg/CotR/CapV-like"/>
</dbReference>
<accession>A0A0E3BW45</accession>
<evidence type="ECO:0000256" key="1">
    <source>
        <dbReference type="ARBA" id="ARBA00023098"/>
    </source>
</evidence>
<keyword evidence="5" id="KW-1185">Reference proteome</keyword>
<dbReference type="Pfam" id="PF01734">
    <property type="entry name" value="Patatin"/>
    <property type="match status" value="1"/>
</dbReference>
<gene>
    <name evidence="4" type="ORF">P608_10305</name>
</gene>
<feature type="short sequence motif" description="GXGXXG" evidence="2">
    <location>
        <begin position="16"/>
        <end position="21"/>
    </location>
</feature>
<dbReference type="AlphaFoldDB" id="A0A0E3BW45"/>
<organism evidence="4 5">
    <name type="scientific">Comamonas thiooxydans</name>
    <dbReference type="NCBI Taxonomy" id="363952"/>
    <lineage>
        <taxon>Bacteria</taxon>
        <taxon>Pseudomonadati</taxon>
        <taxon>Pseudomonadota</taxon>
        <taxon>Betaproteobacteria</taxon>
        <taxon>Burkholderiales</taxon>
        <taxon>Comamonadaceae</taxon>
        <taxon>Comamonas</taxon>
    </lineage>
</organism>
<dbReference type="CDD" id="cd07199">
    <property type="entry name" value="Pat17_PNPLA8_PNPLA9_like"/>
    <property type="match status" value="1"/>
</dbReference>
<dbReference type="Gene3D" id="3.40.1090.10">
    <property type="entry name" value="Cytosolic phospholipase A2 catalytic domain"/>
    <property type="match status" value="1"/>
</dbReference>
<evidence type="ECO:0000313" key="5">
    <source>
        <dbReference type="Proteomes" id="UP000029549"/>
    </source>
</evidence>
<dbReference type="SUPFAM" id="SSF52151">
    <property type="entry name" value="FabD/lysophospholipase-like"/>
    <property type="match status" value="1"/>
</dbReference>
<protein>
    <submittedName>
        <fullName evidence="4">Patatin</fullName>
    </submittedName>
</protein>
<dbReference type="InterPro" id="IPR002641">
    <property type="entry name" value="PNPLA_dom"/>
</dbReference>
<evidence type="ECO:0000259" key="3">
    <source>
        <dbReference type="PROSITE" id="PS51635"/>
    </source>
</evidence>
<proteinExistence type="predicted"/>
<reference evidence="4 5" key="1">
    <citation type="submission" date="2013-09" db="EMBL/GenBank/DDBJ databases">
        <title>High correlation between genotypes and phenotypes of environmental bacteria Comamonas testosteroni strains.</title>
        <authorList>
            <person name="Liu L."/>
            <person name="Zhu W."/>
            <person name="Xia X."/>
            <person name="Xu B."/>
            <person name="Luo M."/>
            <person name="Wang G."/>
        </authorList>
    </citation>
    <scope>NUCLEOTIDE SEQUENCE [LARGE SCALE GENOMIC DNA]</scope>
    <source>
        <strain evidence="4 5">DF2</strain>
    </source>
</reference>
<feature type="short sequence motif" description="GXSXG" evidence="2">
    <location>
        <begin position="48"/>
        <end position="52"/>
    </location>
</feature>
<dbReference type="GO" id="GO:0016042">
    <property type="term" value="P:lipid catabolic process"/>
    <property type="evidence" value="ECO:0007669"/>
    <property type="project" value="UniProtKB-UniRule"/>
</dbReference>
<keyword evidence="1 2" id="KW-0443">Lipid metabolism</keyword>
<feature type="domain" description="PNPLA" evidence="3">
    <location>
        <begin position="12"/>
        <end position="192"/>
    </location>
</feature>
<name>A0A0E3BW45_9BURK</name>
<feature type="short sequence motif" description="DGA/G" evidence="2">
    <location>
        <begin position="179"/>
        <end position="181"/>
    </location>
</feature>
<feature type="active site" description="Nucleophile" evidence="2">
    <location>
        <position position="50"/>
    </location>
</feature>
<dbReference type="GO" id="GO:0016787">
    <property type="term" value="F:hydrolase activity"/>
    <property type="evidence" value="ECO:0007669"/>
    <property type="project" value="UniProtKB-UniRule"/>
</dbReference>
<dbReference type="InterPro" id="IPR016035">
    <property type="entry name" value="Acyl_Trfase/lysoPLipase"/>
</dbReference>
<dbReference type="PROSITE" id="PS51635">
    <property type="entry name" value="PNPLA"/>
    <property type="match status" value="1"/>
</dbReference>
<sequence length="335" mass="37408">MSETETKPFQILALSGGGFRGLYTAKIIADIERDIEAPIASRFDLITGTSIGGILALALALEVPAQRIVDLFVEHGELIFKKQRWSIYGLLRAPYSPKPLERLLMDTQIFGDRLLGACKHPVIIPSLSYSTGQPVLFKSPHHVDFRRDHLHRIVDVALATSAAPAYFPRHVFNNSQYVDGGLYANAPGFLGLHEAQNFFGQALQHIRLLSIGTMSSRFTVNPRQNRDGGVRDWGGWSPISMSRRLFGLSISAQEVLTDFMLCHRLQERYLHVDDELNDERARAVALDIADKNAREVLIGAASERSKSCISDPKFRTFLGHSPSKPVFYYGEQTQS</sequence>
<dbReference type="NCBIfam" id="NF041079">
    <property type="entry name" value="CBASS_lipase"/>
    <property type="match status" value="1"/>
</dbReference>
<dbReference type="EMBL" id="AWTP01000104">
    <property type="protein sequence ID" value="KGH12733.1"/>
    <property type="molecule type" value="Genomic_DNA"/>
</dbReference>
<dbReference type="PANTHER" id="PTHR24138:SF12">
    <property type="entry name" value="PATATIN FAMILY PROTEIN"/>
    <property type="match status" value="1"/>
</dbReference>